<feature type="compositionally biased region" description="Low complexity" evidence="2">
    <location>
        <begin position="202"/>
        <end position="213"/>
    </location>
</feature>
<feature type="coiled-coil region" evidence="1">
    <location>
        <begin position="27"/>
        <end position="54"/>
    </location>
</feature>
<organism evidence="4 5">
    <name type="scientific">Trichlorobacter lovleyi (strain ATCC BAA-1151 / DSM 17278 / SZ)</name>
    <name type="common">Geobacter lovleyi</name>
    <dbReference type="NCBI Taxonomy" id="398767"/>
    <lineage>
        <taxon>Bacteria</taxon>
        <taxon>Pseudomonadati</taxon>
        <taxon>Thermodesulfobacteriota</taxon>
        <taxon>Desulfuromonadia</taxon>
        <taxon>Geobacterales</taxon>
        <taxon>Geobacteraceae</taxon>
        <taxon>Trichlorobacter</taxon>
    </lineage>
</organism>
<keyword evidence="5" id="KW-1185">Reference proteome</keyword>
<evidence type="ECO:0000313" key="5">
    <source>
        <dbReference type="Proteomes" id="UP000002420"/>
    </source>
</evidence>
<dbReference type="STRING" id="398767.Glov_1269"/>
<evidence type="ECO:0000259" key="3">
    <source>
        <dbReference type="Pfam" id="PF10039"/>
    </source>
</evidence>
<evidence type="ECO:0000313" key="4">
    <source>
        <dbReference type="EMBL" id="ACD94991.1"/>
    </source>
</evidence>
<dbReference type="Pfam" id="PF10039">
    <property type="entry name" value="DUF2275"/>
    <property type="match status" value="1"/>
</dbReference>
<evidence type="ECO:0000256" key="2">
    <source>
        <dbReference type="SAM" id="MobiDB-lite"/>
    </source>
</evidence>
<dbReference type="HOGENOM" id="CLU_838777_0_0_7"/>
<reference evidence="4 5" key="1">
    <citation type="submission" date="2008-05" db="EMBL/GenBank/DDBJ databases">
        <title>Complete sequence of chromosome of Geobacter lovleyi SZ.</title>
        <authorList>
            <consortium name="US DOE Joint Genome Institute"/>
            <person name="Lucas S."/>
            <person name="Copeland A."/>
            <person name="Lapidus A."/>
            <person name="Glavina del Rio T."/>
            <person name="Dalin E."/>
            <person name="Tice H."/>
            <person name="Bruce D."/>
            <person name="Goodwin L."/>
            <person name="Pitluck S."/>
            <person name="Chertkov O."/>
            <person name="Meincke L."/>
            <person name="Brettin T."/>
            <person name="Detter J.C."/>
            <person name="Han C."/>
            <person name="Tapia R."/>
            <person name="Kuske C.R."/>
            <person name="Schmutz J."/>
            <person name="Larimer F."/>
            <person name="Land M."/>
            <person name="Hauser L."/>
            <person name="Kyrpides N."/>
            <person name="Mikhailova N."/>
            <person name="Sung Y."/>
            <person name="Fletcher K.E."/>
            <person name="Ritalahti K.M."/>
            <person name="Loeffler F.E."/>
            <person name="Richardson P."/>
        </authorList>
    </citation>
    <scope>NUCLEOTIDE SEQUENCE [LARGE SCALE GENOMIC DNA]</scope>
    <source>
        <strain evidence="5">ATCC BAA-1151 / DSM 17278 / SZ</strain>
    </source>
</reference>
<protein>
    <recommendedName>
        <fullName evidence="3">DUF2275 domain-containing protein</fullName>
    </recommendedName>
</protein>
<name>B3E7K9_TRIL1</name>
<feature type="domain" description="DUF2275" evidence="3">
    <location>
        <begin position="55"/>
        <end position="224"/>
    </location>
</feature>
<dbReference type="EMBL" id="CP001089">
    <property type="protein sequence ID" value="ACD94991.1"/>
    <property type="molecule type" value="Genomic_DNA"/>
</dbReference>
<gene>
    <name evidence="4" type="ordered locus">Glov_1269</name>
</gene>
<dbReference type="KEGG" id="glo:Glov_1269"/>
<proteinExistence type="predicted"/>
<dbReference type="Proteomes" id="UP000002420">
    <property type="component" value="Chromosome"/>
</dbReference>
<dbReference type="Gene3D" id="1.10.10.1320">
    <property type="entry name" value="Anti-sigma factor, zinc-finger domain"/>
    <property type="match status" value="1"/>
</dbReference>
<evidence type="ECO:0000256" key="1">
    <source>
        <dbReference type="SAM" id="Coils"/>
    </source>
</evidence>
<dbReference type="AlphaFoldDB" id="B3E7K9"/>
<dbReference type="RefSeq" id="WP_012469339.1">
    <property type="nucleotide sequence ID" value="NC_010814.1"/>
</dbReference>
<dbReference type="OrthoDB" id="5421222at2"/>
<accession>B3E7K9</accession>
<feature type="compositionally biased region" description="Low complexity" evidence="2">
    <location>
        <begin position="125"/>
        <end position="135"/>
    </location>
</feature>
<feature type="region of interest" description="Disordered" evidence="2">
    <location>
        <begin position="118"/>
        <end position="245"/>
    </location>
</feature>
<keyword evidence="1" id="KW-0175">Coiled coil</keyword>
<sequence length="331" mass="36076">MKSHEELRSMLPAMAGGDLVKTELALLEQHLAECRECRAELAELQLVLQAMRETPELEPPPWLATRIMAQVREEAASRTGWFARLFLPLQIKLPLEALALVMICATVWYVVQDVERSQQRPQIPPAAEAPAAAPAREADRGTELQAPPTPDPSMPAVPKAEPPSSAAQVRPEAQRTQAAPAFAPPPQKVPEPVEQMERAKSASESVPAPSAVSREQRAGSPLPSADRAMAAKRKAESSGSAAGVTGMQPQRLRLVVDDQTTIAETLEVIVPRLGGTILERRTGSARVRIPEDRLPELVEQLARSGRIAERPVMDTTGDKMLELLIIWQVVK</sequence>
<dbReference type="InterPro" id="IPR041916">
    <property type="entry name" value="Anti_sigma_zinc_sf"/>
</dbReference>
<dbReference type="eggNOG" id="COG3170">
    <property type="taxonomic scope" value="Bacteria"/>
</dbReference>
<dbReference type="InterPro" id="IPR018734">
    <property type="entry name" value="DUF2275"/>
</dbReference>